<feature type="transmembrane region" description="Helical" evidence="1">
    <location>
        <begin position="117"/>
        <end position="135"/>
    </location>
</feature>
<evidence type="ECO:0000259" key="2">
    <source>
        <dbReference type="SMART" id="SM00014"/>
    </source>
</evidence>
<dbReference type="PANTHER" id="PTHR14969:SF13">
    <property type="entry name" value="AT30094P"/>
    <property type="match status" value="1"/>
</dbReference>
<comment type="caution">
    <text evidence="3">The sequence shown here is derived from an EMBL/GenBank/DDBJ whole genome shotgun (WGS) entry which is preliminary data.</text>
</comment>
<dbReference type="SUPFAM" id="SSF48317">
    <property type="entry name" value="Acid phosphatase/Vanadium-dependent haloperoxidase"/>
    <property type="match status" value="1"/>
</dbReference>
<protein>
    <submittedName>
        <fullName evidence="3">Phosphatase PAP2 family protein</fullName>
    </submittedName>
</protein>
<keyword evidence="1" id="KW-1133">Transmembrane helix</keyword>
<sequence length="199" mass="22632">MDILQSLENIDKYVFHLINDEWTFSWLNGLMLLLREPATWVPLYIGVLFFIYKKDKQLAIPFLLCSIVTFAITDVTSASILKPMLARLRPCQEAGPDFSVNALVGCGGLFGMPSSHASNHFGLATFWFIAASCYLKQKWYWVWLWAVAVCYAQVYVGKHYPGDIIAGAILGIIGGNITMQLLYYWMQLQNKRKNTRAYG</sequence>
<dbReference type="SMART" id="SM00014">
    <property type="entry name" value="acidPPc"/>
    <property type="match status" value="1"/>
</dbReference>
<keyword evidence="1" id="KW-0472">Membrane</keyword>
<keyword evidence="1" id="KW-0812">Transmembrane</keyword>
<dbReference type="PANTHER" id="PTHR14969">
    <property type="entry name" value="SPHINGOSINE-1-PHOSPHATE PHOSPHOHYDROLASE"/>
    <property type="match status" value="1"/>
</dbReference>
<dbReference type="Pfam" id="PF01569">
    <property type="entry name" value="PAP2"/>
    <property type="match status" value="1"/>
</dbReference>
<feature type="domain" description="Phosphatidic acid phosphatase type 2/haloperoxidase" evidence="2">
    <location>
        <begin position="63"/>
        <end position="179"/>
    </location>
</feature>
<evidence type="ECO:0000256" key="1">
    <source>
        <dbReference type="SAM" id="Phobius"/>
    </source>
</evidence>
<feature type="transmembrane region" description="Helical" evidence="1">
    <location>
        <begin position="140"/>
        <end position="158"/>
    </location>
</feature>
<keyword evidence="4" id="KW-1185">Reference proteome</keyword>
<dbReference type="InterPro" id="IPR036938">
    <property type="entry name" value="PAP2/HPO_sf"/>
</dbReference>
<dbReference type="Gene3D" id="1.20.144.10">
    <property type="entry name" value="Phosphatidic acid phosphatase type 2/haloperoxidase"/>
    <property type="match status" value="1"/>
</dbReference>
<evidence type="ECO:0000313" key="3">
    <source>
        <dbReference type="EMBL" id="MEX6690122.1"/>
    </source>
</evidence>
<name>A0ABV3ZJS1_9BACT</name>
<organism evidence="3 4">
    <name type="scientific">Danxiaibacter flavus</name>
    <dbReference type="NCBI Taxonomy" id="3049108"/>
    <lineage>
        <taxon>Bacteria</taxon>
        <taxon>Pseudomonadati</taxon>
        <taxon>Bacteroidota</taxon>
        <taxon>Chitinophagia</taxon>
        <taxon>Chitinophagales</taxon>
        <taxon>Chitinophagaceae</taxon>
        <taxon>Danxiaibacter</taxon>
    </lineage>
</organism>
<accession>A0ABV3ZJS1</accession>
<gene>
    <name evidence="3" type="ORF">QTN47_21615</name>
</gene>
<evidence type="ECO:0000313" key="4">
    <source>
        <dbReference type="Proteomes" id="UP001560573"/>
    </source>
</evidence>
<proteinExistence type="predicted"/>
<feature type="transmembrane region" description="Helical" evidence="1">
    <location>
        <begin position="59"/>
        <end position="80"/>
    </location>
</feature>
<dbReference type="RefSeq" id="WP_369331533.1">
    <property type="nucleotide sequence ID" value="NZ_JAULBC010000008.1"/>
</dbReference>
<reference evidence="3 4" key="1">
    <citation type="submission" date="2023-07" db="EMBL/GenBank/DDBJ databases">
        <authorList>
            <person name="Lian W.-H."/>
        </authorList>
    </citation>
    <scope>NUCLEOTIDE SEQUENCE [LARGE SCALE GENOMIC DNA]</scope>
    <source>
        <strain evidence="3 4">SYSU DXS3180</strain>
    </source>
</reference>
<feature type="transmembrane region" description="Helical" evidence="1">
    <location>
        <begin position="32"/>
        <end position="52"/>
    </location>
</feature>
<feature type="transmembrane region" description="Helical" evidence="1">
    <location>
        <begin position="164"/>
        <end position="186"/>
    </location>
</feature>
<dbReference type="InterPro" id="IPR000326">
    <property type="entry name" value="PAP2/HPO"/>
</dbReference>
<dbReference type="Proteomes" id="UP001560573">
    <property type="component" value="Unassembled WGS sequence"/>
</dbReference>
<dbReference type="EMBL" id="JAULBC010000008">
    <property type="protein sequence ID" value="MEX6690122.1"/>
    <property type="molecule type" value="Genomic_DNA"/>
</dbReference>